<dbReference type="PANTHER" id="PTHR43834">
    <property type="entry name" value="GTPASE DER"/>
    <property type="match status" value="1"/>
</dbReference>
<feature type="domain" description="G" evidence="1">
    <location>
        <begin position="44"/>
        <end position="83"/>
    </location>
</feature>
<reference evidence="2 3" key="1">
    <citation type="journal article" date="2013" name="Curr. Biol.">
        <title>The Genome of the Foraminiferan Reticulomyxa filosa.</title>
        <authorList>
            <person name="Glockner G."/>
            <person name="Hulsmann N."/>
            <person name="Schleicher M."/>
            <person name="Noegel A.A."/>
            <person name="Eichinger L."/>
            <person name="Gallinger C."/>
            <person name="Pawlowski J."/>
            <person name="Sierra R."/>
            <person name="Euteneuer U."/>
            <person name="Pillet L."/>
            <person name="Moustafa A."/>
            <person name="Platzer M."/>
            <person name="Groth M."/>
            <person name="Szafranski K."/>
            <person name="Schliwa M."/>
        </authorList>
    </citation>
    <scope>NUCLEOTIDE SEQUENCE [LARGE SCALE GENOMIC DNA]</scope>
</reference>
<comment type="caution">
    <text evidence="2">The sequence shown here is derived from an EMBL/GenBank/DDBJ whole genome shotgun (WGS) entry which is preliminary data.</text>
</comment>
<sequence>MLEVTEDEIEQYEQVSLYEKVGDFQQNDNNSSSHIIAKDFELRLCIIGRPNTGKSSLMNAILGEDRCLVEDMPGIARESIAVPIGYIFHSDSL</sequence>
<dbReference type="GO" id="GO:0043022">
    <property type="term" value="F:ribosome binding"/>
    <property type="evidence" value="ECO:0007669"/>
    <property type="project" value="TreeGrafter"/>
</dbReference>
<dbReference type="InterPro" id="IPR006073">
    <property type="entry name" value="GTP-bd"/>
</dbReference>
<name>X6MND1_RETFI</name>
<keyword evidence="3" id="KW-1185">Reference proteome</keyword>
<protein>
    <submittedName>
        <fullName evidence="2">GTP-binding protein EngA</fullName>
    </submittedName>
</protein>
<organism evidence="2 3">
    <name type="scientific">Reticulomyxa filosa</name>
    <dbReference type="NCBI Taxonomy" id="46433"/>
    <lineage>
        <taxon>Eukaryota</taxon>
        <taxon>Sar</taxon>
        <taxon>Rhizaria</taxon>
        <taxon>Retaria</taxon>
        <taxon>Foraminifera</taxon>
        <taxon>Monothalamids</taxon>
        <taxon>Reticulomyxidae</taxon>
        <taxon>Reticulomyxa</taxon>
    </lineage>
</organism>
<dbReference type="GO" id="GO:0005525">
    <property type="term" value="F:GTP binding"/>
    <property type="evidence" value="ECO:0007669"/>
    <property type="project" value="InterPro"/>
</dbReference>
<dbReference type="OrthoDB" id="1070506at2759"/>
<accession>X6MND1</accession>
<evidence type="ECO:0000313" key="3">
    <source>
        <dbReference type="Proteomes" id="UP000023152"/>
    </source>
</evidence>
<evidence type="ECO:0000259" key="1">
    <source>
        <dbReference type="Pfam" id="PF01926"/>
    </source>
</evidence>
<dbReference type="InterPro" id="IPR027417">
    <property type="entry name" value="P-loop_NTPase"/>
</dbReference>
<dbReference type="Pfam" id="PF01926">
    <property type="entry name" value="MMR_HSR1"/>
    <property type="match status" value="1"/>
</dbReference>
<dbReference type="EMBL" id="ASPP01019404">
    <property type="protein sequence ID" value="ETO15181.1"/>
    <property type="molecule type" value="Genomic_DNA"/>
</dbReference>
<proteinExistence type="predicted"/>
<evidence type="ECO:0000313" key="2">
    <source>
        <dbReference type="EMBL" id="ETO15181.1"/>
    </source>
</evidence>
<dbReference type="Proteomes" id="UP000023152">
    <property type="component" value="Unassembled WGS sequence"/>
</dbReference>
<dbReference type="SUPFAM" id="SSF52540">
    <property type="entry name" value="P-loop containing nucleoside triphosphate hydrolases"/>
    <property type="match status" value="1"/>
</dbReference>
<dbReference type="PANTHER" id="PTHR43834:SF6">
    <property type="entry name" value="GTPASE DER"/>
    <property type="match status" value="1"/>
</dbReference>
<dbReference type="Gene3D" id="3.40.50.300">
    <property type="entry name" value="P-loop containing nucleotide triphosphate hydrolases"/>
    <property type="match status" value="1"/>
</dbReference>
<gene>
    <name evidence="2" type="ORF">RFI_22181</name>
</gene>
<dbReference type="AlphaFoldDB" id="X6MND1"/>